<proteinExistence type="predicted"/>
<accession>A0A8H6MJ19</accession>
<evidence type="ECO:0000313" key="2">
    <source>
        <dbReference type="Proteomes" id="UP000652219"/>
    </source>
</evidence>
<protein>
    <submittedName>
        <fullName evidence="1">Uncharacterized protein</fullName>
    </submittedName>
</protein>
<reference evidence="1 2" key="1">
    <citation type="journal article" date="2020" name="Phytopathology">
        <title>Genome Sequence Resources of Colletotrichum truncatum, C. plurivorum, C. musicola, and C. sojae: Four Species Pathogenic to Soybean (Glycine max).</title>
        <authorList>
            <person name="Rogerio F."/>
            <person name="Boufleur T.R."/>
            <person name="Ciampi-Guillardi M."/>
            <person name="Sukno S.A."/>
            <person name="Thon M.R."/>
            <person name="Massola Junior N.S."/>
            <person name="Baroncelli R."/>
        </authorList>
    </citation>
    <scope>NUCLEOTIDE SEQUENCE [LARGE SCALE GENOMIC DNA]</scope>
    <source>
        <strain evidence="1 2">LFN0009</strain>
    </source>
</reference>
<organism evidence="1 2">
    <name type="scientific">Colletotrichum sojae</name>
    <dbReference type="NCBI Taxonomy" id="2175907"/>
    <lineage>
        <taxon>Eukaryota</taxon>
        <taxon>Fungi</taxon>
        <taxon>Dikarya</taxon>
        <taxon>Ascomycota</taxon>
        <taxon>Pezizomycotina</taxon>
        <taxon>Sordariomycetes</taxon>
        <taxon>Hypocreomycetidae</taxon>
        <taxon>Glomerellales</taxon>
        <taxon>Glomerellaceae</taxon>
        <taxon>Colletotrichum</taxon>
        <taxon>Colletotrichum orchidearum species complex</taxon>
    </lineage>
</organism>
<sequence>MLHQYSTDTDSVHWTVDPSVFTRPAVSGVAGSVSEELCYSSVATYRTLSELQLSFQDGPVSTAAAAALLLAHWSPLCSSFWLSCQRGKSQHEEAQWMMGWDHGWDGTPGGRSARVARMPMIHDRRITFARPSSVGSGLEMGTGSFLIRTGWERLIL</sequence>
<keyword evidence="2" id="KW-1185">Reference proteome</keyword>
<dbReference type="Proteomes" id="UP000652219">
    <property type="component" value="Unassembled WGS sequence"/>
</dbReference>
<dbReference type="EMBL" id="WIGN01000517">
    <property type="protein sequence ID" value="KAF6789989.1"/>
    <property type="molecule type" value="Genomic_DNA"/>
</dbReference>
<evidence type="ECO:0000313" key="1">
    <source>
        <dbReference type="EMBL" id="KAF6789989.1"/>
    </source>
</evidence>
<dbReference type="AlphaFoldDB" id="A0A8H6MJ19"/>
<name>A0A8H6MJ19_9PEZI</name>
<comment type="caution">
    <text evidence="1">The sequence shown here is derived from an EMBL/GenBank/DDBJ whole genome shotgun (WGS) entry which is preliminary data.</text>
</comment>
<gene>
    <name evidence="1" type="ORF">CSOJ01_14679</name>
</gene>